<name>A0A8S1CQ30_9INSE</name>
<keyword evidence="8" id="KW-1185">Reference proteome</keyword>
<feature type="transmembrane region" description="Helical" evidence="6">
    <location>
        <begin position="71"/>
        <end position="93"/>
    </location>
</feature>
<evidence type="ECO:0000256" key="3">
    <source>
        <dbReference type="ARBA" id="ARBA00022692"/>
    </source>
</evidence>
<dbReference type="Proteomes" id="UP000494165">
    <property type="component" value="Unassembled WGS sequence"/>
</dbReference>
<keyword evidence="2" id="KW-1003">Cell membrane</keyword>
<keyword evidence="3 6" id="KW-0812">Transmembrane</keyword>
<evidence type="ECO:0000313" key="7">
    <source>
        <dbReference type="EMBL" id="CAB3372059.1"/>
    </source>
</evidence>
<comment type="caution">
    <text evidence="7">The sequence shown here is derived from an EMBL/GenBank/DDBJ whole genome shotgun (WGS) entry which is preliminary data.</text>
</comment>
<dbReference type="AlphaFoldDB" id="A0A8S1CQ30"/>
<reference evidence="7 8" key="1">
    <citation type="submission" date="2020-04" db="EMBL/GenBank/DDBJ databases">
        <authorList>
            <person name="Alioto T."/>
            <person name="Alioto T."/>
            <person name="Gomez Garrido J."/>
        </authorList>
    </citation>
    <scope>NUCLEOTIDE SEQUENCE [LARGE SCALE GENOMIC DNA]</scope>
</reference>
<dbReference type="GO" id="GO:0005886">
    <property type="term" value="C:plasma membrane"/>
    <property type="evidence" value="ECO:0007669"/>
    <property type="project" value="UniProtKB-SubCell"/>
</dbReference>
<keyword evidence="4 6" id="KW-1133">Transmembrane helix</keyword>
<evidence type="ECO:0000256" key="1">
    <source>
        <dbReference type="ARBA" id="ARBA00004651"/>
    </source>
</evidence>
<dbReference type="InterPro" id="IPR013604">
    <property type="entry name" value="7TM_chemorcpt"/>
</dbReference>
<evidence type="ECO:0000313" key="8">
    <source>
        <dbReference type="Proteomes" id="UP000494165"/>
    </source>
</evidence>
<protein>
    <submittedName>
        <fullName evidence="7">Uncharacterized protein</fullName>
    </submittedName>
</protein>
<evidence type="ECO:0000256" key="4">
    <source>
        <dbReference type="ARBA" id="ARBA00022989"/>
    </source>
</evidence>
<sequence length="201" mass="23177">MVHFLRVTIMAAACQVVFKSTNDEILEAVKRNDASLEKRLTTLRETHSRANAVILNINRIYNPLLLLSINFLIYESIFTMFNPLGALFGLIAISKENSLKIIITNTAYLVLAATNTFQMFNICESATLESHKTGEALIKLELHVERMRDCEDLNLFKEELKHAKNVAFMIGGNYQINRRFIFEVKYYFYLAFQTNKGVRRL</sequence>
<accession>A0A8S1CQ30</accession>
<evidence type="ECO:0000256" key="6">
    <source>
        <dbReference type="SAM" id="Phobius"/>
    </source>
</evidence>
<keyword evidence="5 6" id="KW-0472">Membrane</keyword>
<evidence type="ECO:0000256" key="2">
    <source>
        <dbReference type="ARBA" id="ARBA00022475"/>
    </source>
</evidence>
<dbReference type="GO" id="GO:0050909">
    <property type="term" value="P:sensory perception of taste"/>
    <property type="evidence" value="ECO:0007669"/>
    <property type="project" value="InterPro"/>
</dbReference>
<proteinExistence type="predicted"/>
<comment type="subcellular location">
    <subcellularLocation>
        <location evidence="1">Cell membrane</location>
        <topology evidence="1">Multi-pass membrane protein</topology>
    </subcellularLocation>
</comment>
<dbReference type="Pfam" id="PF08395">
    <property type="entry name" value="7tm_7"/>
    <property type="match status" value="1"/>
</dbReference>
<evidence type="ECO:0000256" key="5">
    <source>
        <dbReference type="ARBA" id="ARBA00023136"/>
    </source>
</evidence>
<dbReference type="EMBL" id="CADEPI010000068">
    <property type="protein sequence ID" value="CAB3372059.1"/>
    <property type="molecule type" value="Genomic_DNA"/>
</dbReference>
<gene>
    <name evidence="7" type="ORF">CLODIP_2_CD06513</name>
</gene>
<organism evidence="7 8">
    <name type="scientific">Cloeon dipterum</name>
    <dbReference type="NCBI Taxonomy" id="197152"/>
    <lineage>
        <taxon>Eukaryota</taxon>
        <taxon>Metazoa</taxon>
        <taxon>Ecdysozoa</taxon>
        <taxon>Arthropoda</taxon>
        <taxon>Hexapoda</taxon>
        <taxon>Insecta</taxon>
        <taxon>Pterygota</taxon>
        <taxon>Palaeoptera</taxon>
        <taxon>Ephemeroptera</taxon>
        <taxon>Pisciforma</taxon>
        <taxon>Baetidae</taxon>
        <taxon>Cloeon</taxon>
    </lineage>
</organism>